<feature type="transmembrane region" description="Helical" evidence="2">
    <location>
        <begin position="226"/>
        <end position="246"/>
    </location>
</feature>
<feature type="region of interest" description="Disordered" evidence="1">
    <location>
        <begin position="294"/>
        <end position="313"/>
    </location>
</feature>
<evidence type="ECO:0008006" key="5">
    <source>
        <dbReference type="Google" id="ProtNLM"/>
    </source>
</evidence>
<protein>
    <recommendedName>
        <fullName evidence="5">Neurensin 2</fullName>
    </recommendedName>
</protein>
<evidence type="ECO:0000313" key="4">
    <source>
        <dbReference type="Proteomes" id="UP000308365"/>
    </source>
</evidence>
<evidence type="ECO:0000313" key="3">
    <source>
        <dbReference type="EMBL" id="TKC42385.1"/>
    </source>
</evidence>
<feature type="non-terminal residue" evidence="3">
    <location>
        <position position="1"/>
    </location>
</feature>
<evidence type="ECO:0000256" key="1">
    <source>
        <dbReference type="SAM" id="MobiDB-lite"/>
    </source>
</evidence>
<dbReference type="InterPro" id="IPR024883">
    <property type="entry name" value="Neurensin"/>
</dbReference>
<gene>
    <name evidence="3" type="ORF">EI555_002441</name>
</gene>
<feature type="compositionally biased region" description="Polar residues" evidence="1">
    <location>
        <begin position="299"/>
        <end position="313"/>
    </location>
</feature>
<dbReference type="GO" id="GO:0007399">
    <property type="term" value="P:nervous system development"/>
    <property type="evidence" value="ECO:0007669"/>
    <property type="project" value="TreeGrafter"/>
</dbReference>
<dbReference type="Proteomes" id="UP000308365">
    <property type="component" value="Unassembled WGS sequence"/>
</dbReference>
<keyword evidence="2" id="KW-0812">Transmembrane</keyword>
<dbReference type="PANTHER" id="PTHR14796">
    <property type="entry name" value="NEURENSIN 1-RELATED"/>
    <property type="match status" value="1"/>
</dbReference>
<dbReference type="GO" id="GO:0043025">
    <property type="term" value="C:neuronal cell body"/>
    <property type="evidence" value="ECO:0007669"/>
    <property type="project" value="TreeGrafter"/>
</dbReference>
<comment type="caution">
    <text evidence="3">The sequence shown here is derived from an EMBL/GenBank/DDBJ whole genome shotgun (WGS) entry which is preliminary data.</text>
</comment>
<evidence type="ECO:0000256" key="2">
    <source>
        <dbReference type="SAM" id="Phobius"/>
    </source>
</evidence>
<feature type="region of interest" description="Disordered" evidence="1">
    <location>
        <begin position="51"/>
        <end position="77"/>
    </location>
</feature>
<feature type="transmembrane region" description="Helical" evidence="2">
    <location>
        <begin position="173"/>
        <end position="195"/>
    </location>
</feature>
<keyword evidence="2" id="KW-1133">Transmembrane helix</keyword>
<reference evidence="4" key="1">
    <citation type="journal article" date="2019" name="IScience">
        <title>Narwhal Genome Reveals Long-Term Low Genetic Diversity despite Current Large Abundance Size.</title>
        <authorList>
            <person name="Westbury M.V."/>
            <person name="Petersen B."/>
            <person name="Garde E."/>
            <person name="Heide-Jorgensen M.P."/>
            <person name="Lorenzen E.D."/>
        </authorList>
    </citation>
    <scope>NUCLEOTIDE SEQUENCE [LARGE SCALE GENOMIC DNA]</scope>
</reference>
<dbReference type="Pfam" id="PF14927">
    <property type="entry name" value="Neurensin"/>
    <property type="match status" value="1"/>
</dbReference>
<dbReference type="AlphaFoldDB" id="A0A4U1EZN5"/>
<sequence length="313" mass="34385">SNGWEIEGVMGQSDEEFEGLHEGVGSRDMMGSPRGAWGLRERRELLEGDQGLQSCRGPKSAEPALRARRRPPTRVTPAPQLRRRRQHNLLLLCLRSRSRSAETADGEGPRMPSCERPCGCSRGPNVEDGKWYGVRSYLHLFYEDCAGTPLSDDPEGPPVLCPHRRWPSLCWKISLSSGTLLLLLGLAALTTGYAVPPKLEGIGEGEFLVLDQRAADYNKALGTCRLAGTVLCGAAGILLAICMFWATTGWLSQDPKAEPLDTETDGHMEVFGDELEQQLSPIFHDASGRSWFSPPASHFGQSSVQTIQPKRDF</sequence>
<organism evidence="3 4">
    <name type="scientific">Monodon monoceros</name>
    <name type="common">Narwhal</name>
    <name type="synonym">Ceratodon monodon</name>
    <dbReference type="NCBI Taxonomy" id="40151"/>
    <lineage>
        <taxon>Eukaryota</taxon>
        <taxon>Metazoa</taxon>
        <taxon>Chordata</taxon>
        <taxon>Craniata</taxon>
        <taxon>Vertebrata</taxon>
        <taxon>Euteleostomi</taxon>
        <taxon>Mammalia</taxon>
        <taxon>Eutheria</taxon>
        <taxon>Laurasiatheria</taxon>
        <taxon>Artiodactyla</taxon>
        <taxon>Whippomorpha</taxon>
        <taxon>Cetacea</taxon>
        <taxon>Odontoceti</taxon>
        <taxon>Monodontidae</taxon>
        <taxon>Monodon</taxon>
    </lineage>
</organism>
<dbReference type="GO" id="GO:0030133">
    <property type="term" value="C:transport vesicle"/>
    <property type="evidence" value="ECO:0007669"/>
    <property type="project" value="InterPro"/>
</dbReference>
<dbReference type="PANTHER" id="PTHR14796:SF5">
    <property type="entry name" value="NEURENSIN-2"/>
    <property type="match status" value="1"/>
</dbReference>
<dbReference type="EMBL" id="RWIC01000550">
    <property type="protein sequence ID" value="TKC42385.1"/>
    <property type="molecule type" value="Genomic_DNA"/>
</dbReference>
<accession>A0A4U1EZN5</accession>
<name>A0A4U1EZN5_MONMO</name>
<proteinExistence type="predicted"/>
<keyword evidence="2" id="KW-0472">Membrane</keyword>
<dbReference type="GO" id="GO:0043005">
    <property type="term" value="C:neuron projection"/>
    <property type="evidence" value="ECO:0007669"/>
    <property type="project" value="TreeGrafter"/>
</dbReference>